<gene>
    <name evidence="2" type="ORF">FGO68_gene6468</name>
</gene>
<reference evidence="2" key="1">
    <citation type="submission" date="2019-06" db="EMBL/GenBank/DDBJ databases">
        <authorList>
            <person name="Zheng W."/>
        </authorList>
    </citation>
    <scope>NUCLEOTIDE SEQUENCE</scope>
    <source>
        <strain evidence="2">QDHG01</strain>
    </source>
</reference>
<protein>
    <submittedName>
        <fullName evidence="2">Uncharacterized protein</fullName>
    </submittedName>
</protein>
<evidence type="ECO:0000313" key="3">
    <source>
        <dbReference type="Proteomes" id="UP000785679"/>
    </source>
</evidence>
<evidence type="ECO:0000256" key="1">
    <source>
        <dbReference type="SAM" id="MobiDB-lite"/>
    </source>
</evidence>
<dbReference type="Proteomes" id="UP000785679">
    <property type="component" value="Unassembled WGS sequence"/>
</dbReference>
<feature type="compositionally biased region" description="Basic and acidic residues" evidence="1">
    <location>
        <begin position="22"/>
        <end position="31"/>
    </location>
</feature>
<keyword evidence="3" id="KW-1185">Reference proteome</keyword>
<organism evidence="2 3">
    <name type="scientific">Halteria grandinella</name>
    <dbReference type="NCBI Taxonomy" id="5974"/>
    <lineage>
        <taxon>Eukaryota</taxon>
        <taxon>Sar</taxon>
        <taxon>Alveolata</taxon>
        <taxon>Ciliophora</taxon>
        <taxon>Intramacronucleata</taxon>
        <taxon>Spirotrichea</taxon>
        <taxon>Stichotrichia</taxon>
        <taxon>Sporadotrichida</taxon>
        <taxon>Halteriidae</taxon>
        <taxon>Halteria</taxon>
    </lineage>
</organism>
<dbReference type="EMBL" id="RRYP01001126">
    <property type="protein sequence ID" value="TNV86376.1"/>
    <property type="molecule type" value="Genomic_DNA"/>
</dbReference>
<feature type="region of interest" description="Disordered" evidence="1">
    <location>
        <begin position="1"/>
        <end position="51"/>
    </location>
</feature>
<dbReference type="AlphaFoldDB" id="A0A8J8T9G9"/>
<feature type="compositionally biased region" description="Basic and acidic residues" evidence="1">
    <location>
        <begin position="85"/>
        <end position="96"/>
    </location>
</feature>
<sequence>MYPHKNVEVSIQLRPQLMDQSSSKKESEDNNYKQYRSENVPNGSNLKFTNLNSGGALGANLMPHKLQDPRASQNQYNENFEVHLETPSHKQTDKQKKPQQNNNFEDQYEESKNERTPRFKLGLAKNKDVSNSQYSAGNADKEGFSAVGLSVCNNDSARNSNGLSNELMAANAALIKRQNLYKEQSPNSRRRRDSRAGKISINKRSSRGISNPGVLEIVPELSLQLEENNMSIKIPNDNNQQQLPHNQLQLIKDDLFLQQQSLPQNVSLSLDKRIQVPLLERNDFILIGSLGNISSSDMDEGVTQPDFKLPNLNVKSAVAKISRQDLDQRIHGGGHRSRQRHF</sequence>
<feature type="region of interest" description="Disordered" evidence="1">
    <location>
        <begin position="85"/>
        <end position="119"/>
    </location>
</feature>
<feature type="region of interest" description="Disordered" evidence="1">
    <location>
        <begin position="178"/>
        <end position="205"/>
    </location>
</feature>
<accession>A0A8J8T9G9</accession>
<comment type="caution">
    <text evidence="2">The sequence shown here is derived from an EMBL/GenBank/DDBJ whole genome shotgun (WGS) entry which is preliminary data.</text>
</comment>
<evidence type="ECO:0000313" key="2">
    <source>
        <dbReference type="EMBL" id="TNV86376.1"/>
    </source>
</evidence>
<feature type="compositionally biased region" description="Polar residues" evidence="1">
    <location>
        <begin position="32"/>
        <end position="51"/>
    </location>
</feature>
<name>A0A8J8T9G9_HALGN</name>
<proteinExistence type="predicted"/>